<sequence>MALQPTAHMPFILTTVSIIVLIGSTATCLIIILHINSCNYNANLKMGPNNQQDVQINCIY</sequence>
<proteinExistence type="predicted"/>
<comment type="caution">
    <text evidence="2">The sequence shown here is derived from an EMBL/GenBank/DDBJ whole genome shotgun (WGS) entry which is preliminary data.</text>
</comment>
<dbReference type="InParanoid" id="A0A2J7PPI0"/>
<evidence type="ECO:0000313" key="2">
    <source>
        <dbReference type="EMBL" id="PNF18254.1"/>
    </source>
</evidence>
<dbReference type="EMBL" id="NEVH01022660">
    <property type="protein sequence ID" value="PNF18254.1"/>
    <property type="molecule type" value="Genomic_DNA"/>
</dbReference>
<feature type="transmembrane region" description="Helical" evidence="1">
    <location>
        <begin position="12"/>
        <end position="35"/>
    </location>
</feature>
<keyword evidence="1" id="KW-0812">Transmembrane</keyword>
<reference evidence="2 3" key="1">
    <citation type="submission" date="2017-12" db="EMBL/GenBank/DDBJ databases">
        <title>Hemimetabolous genomes reveal molecular basis of termite eusociality.</title>
        <authorList>
            <person name="Harrison M.C."/>
            <person name="Jongepier E."/>
            <person name="Robertson H.M."/>
            <person name="Arning N."/>
            <person name="Bitard-Feildel T."/>
            <person name="Chao H."/>
            <person name="Childers C.P."/>
            <person name="Dinh H."/>
            <person name="Doddapaneni H."/>
            <person name="Dugan S."/>
            <person name="Gowin J."/>
            <person name="Greiner C."/>
            <person name="Han Y."/>
            <person name="Hu H."/>
            <person name="Hughes D.S.T."/>
            <person name="Huylmans A.-K."/>
            <person name="Kemena C."/>
            <person name="Kremer L.P.M."/>
            <person name="Lee S.L."/>
            <person name="Lopez-Ezquerra A."/>
            <person name="Mallet L."/>
            <person name="Monroy-Kuhn J.M."/>
            <person name="Moser A."/>
            <person name="Murali S.C."/>
            <person name="Muzny D.M."/>
            <person name="Otani S."/>
            <person name="Piulachs M.-D."/>
            <person name="Poelchau M."/>
            <person name="Qu J."/>
            <person name="Schaub F."/>
            <person name="Wada-Katsumata A."/>
            <person name="Worley K.C."/>
            <person name="Xie Q."/>
            <person name="Ylla G."/>
            <person name="Poulsen M."/>
            <person name="Gibbs R.A."/>
            <person name="Schal C."/>
            <person name="Richards S."/>
            <person name="Belles X."/>
            <person name="Korb J."/>
            <person name="Bornberg-Bauer E."/>
        </authorList>
    </citation>
    <scope>NUCLEOTIDE SEQUENCE [LARGE SCALE GENOMIC DNA]</scope>
    <source>
        <tissue evidence="2">Whole body</tissue>
    </source>
</reference>
<keyword evidence="1" id="KW-1133">Transmembrane helix</keyword>
<gene>
    <name evidence="2" type="ORF">B7P43_G16316</name>
</gene>
<evidence type="ECO:0000256" key="1">
    <source>
        <dbReference type="SAM" id="Phobius"/>
    </source>
</evidence>
<accession>A0A2J7PPI0</accession>
<dbReference type="AlphaFoldDB" id="A0A2J7PPI0"/>
<keyword evidence="3" id="KW-1185">Reference proteome</keyword>
<keyword evidence="1" id="KW-0472">Membrane</keyword>
<name>A0A2J7PPI0_9NEOP</name>
<organism evidence="2 3">
    <name type="scientific">Cryptotermes secundus</name>
    <dbReference type="NCBI Taxonomy" id="105785"/>
    <lineage>
        <taxon>Eukaryota</taxon>
        <taxon>Metazoa</taxon>
        <taxon>Ecdysozoa</taxon>
        <taxon>Arthropoda</taxon>
        <taxon>Hexapoda</taxon>
        <taxon>Insecta</taxon>
        <taxon>Pterygota</taxon>
        <taxon>Neoptera</taxon>
        <taxon>Polyneoptera</taxon>
        <taxon>Dictyoptera</taxon>
        <taxon>Blattodea</taxon>
        <taxon>Blattoidea</taxon>
        <taxon>Termitoidae</taxon>
        <taxon>Kalotermitidae</taxon>
        <taxon>Cryptotermitinae</taxon>
        <taxon>Cryptotermes</taxon>
    </lineage>
</organism>
<evidence type="ECO:0000313" key="3">
    <source>
        <dbReference type="Proteomes" id="UP000235965"/>
    </source>
</evidence>
<protein>
    <submittedName>
        <fullName evidence="2">Uncharacterized protein</fullName>
    </submittedName>
</protein>
<dbReference type="Proteomes" id="UP000235965">
    <property type="component" value="Unassembled WGS sequence"/>
</dbReference>